<organism evidence="7 8">
    <name type="scientific">Micromonospora carbonacea</name>
    <dbReference type="NCBI Taxonomy" id="47853"/>
    <lineage>
        <taxon>Bacteria</taxon>
        <taxon>Bacillati</taxon>
        <taxon>Actinomycetota</taxon>
        <taxon>Actinomycetes</taxon>
        <taxon>Micromonosporales</taxon>
        <taxon>Micromonosporaceae</taxon>
        <taxon>Micromonospora</taxon>
    </lineage>
</organism>
<evidence type="ECO:0000313" key="8">
    <source>
        <dbReference type="Proteomes" id="UP000509335"/>
    </source>
</evidence>
<feature type="DNA-binding region" description="OmpR/PhoB-type" evidence="5">
    <location>
        <begin position="17"/>
        <end position="127"/>
    </location>
</feature>
<dbReference type="Gene3D" id="1.10.10.10">
    <property type="entry name" value="Winged helix-like DNA-binding domain superfamily/Winged helix DNA-binding domain"/>
    <property type="match status" value="1"/>
</dbReference>
<feature type="domain" description="OmpR/PhoB-type" evidence="6">
    <location>
        <begin position="17"/>
        <end position="127"/>
    </location>
</feature>
<dbReference type="InterPro" id="IPR001867">
    <property type="entry name" value="OmpR/PhoB-type_DNA-bd"/>
</dbReference>
<dbReference type="Proteomes" id="UP000509335">
    <property type="component" value="Chromosome"/>
</dbReference>
<name>A0A7H8XV10_9ACTN</name>
<evidence type="ECO:0000256" key="3">
    <source>
        <dbReference type="ARBA" id="ARBA00023125"/>
    </source>
</evidence>
<dbReference type="SMART" id="SM01043">
    <property type="entry name" value="BTAD"/>
    <property type="match status" value="1"/>
</dbReference>
<proteinExistence type="inferred from homology"/>
<evidence type="ECO:0000256" key="5">
    <source>
        <dbReference type="PROSITE-ProRule" id="PRU01091"/>
    </source>
</evidence>
<dbReference type="EMBL" id="CP058322">
    <property type="protein sequence ID" value="QLD28916.1"/>
    <property type="molecule type" value="Genomic_DNA"/>
</dbReference>
<evidence type="ECO:0000313" key="7">
    <source>
        <dbReference type="EMBL" id="QLD28916.1"/>
    </source>
</evidence>
<keyword evidence="2" id="KW-0805">Transcription regulation</keyword>
<dbReference type="InterPro" id="IPR016032">
    <property type="entry name" value="Sig_transdc_resp-reg_C-effctor"/>
</dbReference>
<dbReference type="SUPFAM" id="SSF48452">
    <property type="entry name" value="TPR-like"/>
    <property type="match status" value="1"/>
</dbReference>
<accession>A0A7H8XV10</accession>
<dbReference type="InterPro" id="IPR005158">
    <property type="entry name" value="BTAD"/>
</dbReference>
<dbReference type="GO" id="GO:0006355">
    <property type="term" value="P:regulation of DNA-templated transcription"/>
    <property type="evidence" value="ECO:0007669"/>
    <property type="project" value="InterPro"/>
</dbReference>
<dbReference type="Gene3D" id="1.25.40.10">
    <property type="entry name" value="Tetratricopeptide repeat domain"/>
    <property type="match status" value="1"/>
</dbReference>
<dbReference type="Pfam" id="PF03704">
    <property type="entry name" value="BTAD"/>
    <property type="match status" value="1"/>
</dbReference>
<dbReference type="InterPro" id="IPR036388">
    <property type="entry name" value="WH-like_DNA-bd_sf"/>
</dbReference>
<reference evidence="7 8" key="1">
    <citation type="submission" date="2020-07" db="EMBL/GenBank/DDBJ databases">
        <title>A bifunctional nitrone conjugated secondary metabolite targeting the ribosome.</title>
        <authorList>
            <person name="Limbrick E.M."/>
            <person name="Graf M."/>
            <person name="Derewacz D.K."/>
            <person name="Nguyen F."/>
            <person name="Spraggins J.M."/>
            <person name="Wieland M."/>
            <person name="Ynigez-Gutierrez A.E."/>
            <person name="Reisman B.J."/>
            <person name="Zinshteyn B."/>
            <person name="McCulloch K."/>
            <person name="Iverson T.M."/>
            <person name="Green R."/>
            <person name="Wilson D.N."/>
            <person name="Bachmann B.O."/>
        </authorList>
    </citation>
    <scope>NUCLEOTIDE SEQUENCE [LARGE SCALE GENOMIC DNA]</scope>
    <source>
        <strain evidence="8">aurantiaca</strain>
    </source>
</reference>
<gene>
    <name evidence="7" type="ORF">HXZ27_30300</name>
</gene>
<evidence type="ECO:0000256" key="4">
    <source>
        <dbReference type="ARBA" id="ARBA00023163"/>
    </source>
</evidence>
<dbReference type="PANTHER" id="PTHR35807:SF1">
    <property type="entry name" value="TRANSCRIPTIONAL REGULATOR REDD"/>
    <property type="match status" value="1"/>
</dbReference>
<dbReference type="AlphaFoldDB" id="A0A7H8XV10"/>
<evidence type="ECO:0000256" key="1">
    <source>
        <dbReference type="ARBA" id="ARBA00005820"/>
    </source>
</evidence>
<dbReference type="PANTHER" id="PTHR35807">
    <property type="entry name" value="TRANSCRIPTIONAL REGULATOR REDD-RELATED"/>
    <property type="match status" value="1"/>
</dbReference>
<dbReference type="InterPro" id="IPR011990">
    <property type="entry name" value="TPR-like_helical_dom_sf"/>
</dbReference>
<comment type="similarity">
    <text evidence="1">Belongs to the AfsR/DnrI/RedD regulatory family.</text>
</comment>
<dbReference type="SUPFAM" id="SSF46894">
    <property type="entry name" value="C-terminal effector domain of the bipartite response regulators"/>
    <property type="match status" value="1"/>
</dbReference>
<keyword evidence="4" id="KW-0804">Transcription</keyword>
<dbReference type="CDD" id="cd15831">
    <property type="entry name" value="BTAD"/>
    <property type="match status" value="1"/>
</dbReference>
<dbReference type="GO" id="GO:0000160">
    <property type="term" value="P:phosphorelay signal transduction system"/>
    <property type="evidence" value="ECO:0007669"/>
    <property type="project" value="InterPro"/>
</dbReference>
<dbReference type="InterPro" id="IPR051677">
    <property type="entry name" value="AfsR-DnrI-RedD_regulator"/>
</dbReference>
<dbReference type="GO" id="GO:0003677">
    <property type="term" value="F:DNA binding"/>
    <property type="evidence" value="ECO:0007669"/>
    <property type="project" value="UniProtKB-UniRule"/>
</dbReference>
<sequence length="321" mass="35068">MGGGAASVVVSSWRETGRVRCIRGVTVRIAILGPLAATHHGQPVVPTAVKPRTVLGVLAVNANDVVPVDVLISELWPDSPPRHARTTIQTYVLGLRKLMQGAAAAVDKPDDSKQVLVTTPAGYLLRVPRDSVDAGHFERLANIGYRARERQEHAAAARAFAEALSWWRGPALVDVQAGRRLRLYAQRLSEGRLNALSCRIEADVRLGRHHELIGELSVVTSQHPTHEGLVAHLMLALYRSGRRCEALETYQRLRANLTDQRGLEPSPALRRLHRSMLSADQATTDLVEPWQGTQGAPHRPAPQQRIPADVATMPWSVGGPN</sequence>
<evidence type="ECO:0000256" key="2">
    <source>
        <dbReference type="ARBA" id="ARBA00023015"/>
    </source>
</evidence>
<protein>
    <submittedName>
        <fullName evidence="7">AfsR/SARP family transcriptional regulator</fullName>
    </submittedName>
</protein>
<dbReference type="KEGG" id="mcab:HXZ27_30300"/>
<keyword evidence="3 5" id="KW-0238">DNA-binding</keyword>
<dbReference type="PROSITE" id="PS51755">
    <property type="entry name" value="OMPR_PHOB"/>
    <property type="match status" value="1"/>
</dbReference>
<evidence type="ECO:0000259" key="6">
    <source>
        <dbReference type="PROSITE" id="PS51755"/>
    </source>
</evidence>
<dbReference type="SMART" id="SM00862">
    <property type="entry name" value="Trans_reg_C"/>
    <property type="match status" value="1"/>
</dbReference>